<evidence type="ECO:0000313" key="2">
    <source>
        <dbReference type="Proteomes" id="UP000215244"/>
    </source>
</evidence>
<protein>
    <submittedName>
        <fullName evidence="1">Histidine kinase</fullName>
    </submittedName>
</protein>
<evidence type="ECO:0000313" key="1">
    <source>
        <dbReference type="EMBL" id="ASV31831.1"/>
    </source>
</evidence>
<dbReference type="EMBL" id="CP022957">
    <property type="protein sequence ID" value="ASV31831.1"/>
    <property type="molecule type" value="Genomic_DNA"/>
</dbReference>
<reference evidence="1 2" key="1">
    <citation type="submission" date="2017-08" db="EMBL/GenBank/DDBJ databases">
        <title>The complete genome sequence of Maribacter sp. B1, isolated from deep-sea sediment.</title>
        <authorList>
            <person name="Wu Y.-H."/>
            <person name="Cheng H."/>
            <person name="Xu X.-W."/>
        </authorList>
    </citation>
    <scope>NUCLEOTIDE SEQUENCE [LARGE SCALE GENOMIC DNA]</scope>
    <source>
        <strain evidence="1 2">B1</strain>
    </source>
</reference>
<proteinExistence type="predicted"/>
<dbReference type="OrthoDB" id="8965954at2"/>
<sequence length="92" mass="11127">METTNEFKYRRAKERVEAIKGFYNNLLAYCIIIPFLAWINYNTTSFPWVLFPAIGWGIGLLGHWSNAYGYNPFFGRDWERRKLEEFMKRDEF</sequence>
<organism evidence="1 2">
    <name type="scientific">Maribacter cobaltidurans</name>
    <dbReference type="NCBI Taxonomy" id="1178778"/>
    <lineage>
        <taxon>Bacteria</taxon>
        <taxon>Pseudomonadati</taxon>
        <taxon>Bacteroidota</taxon>
        <taxon>Flavobacteriia</taxon>
        <taxon>Flavobacteriales</taxon>
        <taxon>Flavobacteriaceae</taxon>
        <taxon>Maribacter</taxon>
    </lineage>
</organism>
<dbReference type="InterPro" id="IPR025698">
    <property type="entry name" value="2TM_dom"/>
</dbReference>
<name>A0A223V8X2_9FLAO</name>
<dbReference type="Proteomes" id="UP000215244">
    <property type="component" value="Chromosome"/>
</dbReference>
<dbReference type="AlphaFoldDB" id="A0A223V8X2"/>
<keyword evidence="2" id="KW-1185">Reference proteome</keyword>
<dbReference type="KEGG" id="marb:CJ263_17300"/>
<dbReference type="RefSeq" id="WP_094998418.1">
    <property type="nucleotide sequence ID" value="NZ_BMJL01000005.1"/>
</dbReference>
<dbReference type="GO" id="GO:0016301">
    <property type="term" value="F:kinase activity"/>
    <property type="evidence" value="ECO:0007669"/>
    <property type="project" value="UniProtKB-KW"/>
</dbReference>
<keyword evidence="1" id="KW-0418">Kinase</keyword>
<accession>A0A223V8X2</accession>
<gene>
    <name evidence="1" type="ORF">CJ263_17300</name>
</gene>
<dbReference type="Pfam" id="PF13239">
    <property type="entry name" value="2TM"/>
    <property type="match status" value="1"/>
</dbReference>
<keyword evidence="1" id="KW-0808">Transferase</keyword>